<accession>A0A451DCY4</accession>
<dbReference type="GO" id="GO:0003723">
    <property type="term" value="F:RNA binding"/>
    <property type="evidence" value="ECO:0007669"/>
    <property type="project" value="UniProtKB-KW"/>
</dbReference>
<dbReference type="Gene3D" id="3.30.750.80">
    <property type="entry name" value="RNA methyltransferase domain (HRMD) like"/>
    <property type="match status" value="1"/>
</dbReference>
<evidence type="ECO:0000256" key="5">
    <source>
        <dbReference type="ARBA" id="ARBA00022691"/>
    </source>
</evidence>
<evidence type="ECO:0000256" key="3">
    <source>
        <dbReference type="ARBA" id="ARBA00022603"/>
    </source>
</evidence>
<evidence type="ECO:0000256" key="4">
    <source>
        <dbReference type="ARBA" id="ARBA00022679"/>
    </source>
</evidence>
<dbReference type="SUPFAM" id="SSF53335">
    <property type="entry name" value="S-adenosyl-L-methionine-dependent methyltransferases"/>
    <property type="match status" value="1"/>
</dbReference>
<sequence>MVNNNSKNSLPPLSHTMQKLRQYPEQYINNKLQEIYSLPDSVQKNHRIAANQQLVYFNQCSVDYANRLKKNIRHLDKWAKIQHIECYRIYDRDLPDHRIAVDRYKDWIVIQDYTQLKYMNDCNLPQKLLSVIATTIDILKQPSNKLVIKTRTKKQGKTQQYNKINQDGNFFIVTEFNTKLWVNLTDYLDTGVFLDHRIVRKMLGHMSKDKDFLNLFSYTASASVYAGLGGAKSTTSIDMSRTYLAWAVRNMLLNNLSGQQHRLLQADCLSWLYDTKETFDLIFVHPPTFSNSKRMKKSFDIQRDHLELLFNLKNVLRTNGKLIFSNNKYGFKINLSALHAFGLIATDITSKTQPKDFNHTHSIHQCWIITHSA</sequence>
<reference evidence="8 9" key="1">
    <citation type="submission" date="2019-02" db="EMBL/GenBank/DDBJ databases">
        <authorList>
            <person name="Manzano-Marin A."/>
            <person name="Manzano-Marin A."/>
        </authorList>
    </citation>
    <scope>NUCLEOTIDE SEQUENCE [LARGE SCALE GENOMIC DNA]</scope>
    <source>
        <strain evidence="8 9">ErCilaricifoliae</strain>
    </source>
</reference>
<dbReference type="PANTHER" id="PTHR43042">
    <property type="entry name" value="SAM-DEPENDENT METHYLTRANSFERASE"/>
    <property type="match status" value="1"/>
</dbReference>
<evidence type="ECO:0000256" key="1">
    <source>
        <dbReference type="ARBA" id="ARBA00022490"/>
    </source>
</evidence>
<evidence type="ECO:0000256" key="6">
    <source>
        <dbReference type="ARBA" id="ARBA00022884"/>
    </source>
</evidence>
<keyword evidence="4 8" id="KW-0808">Transferase</keyword>
<name>A0A451DCY4_9GAMM</name>
<dbReference type="Gene3D" id="3.40.50.150">
    <property type="entry name" value="Vaccinia Virus protein VP39"/>
    <property type="match status" value="1"/>
</dbReference>
<feature type="domain" description="S-adenosylmethionine-dependent methyltransferase" evidence="7">
    <location>
        <begin position="173"/>
        <end position="326"/>
    </location>
</feature>
<gene>
    <name evidence="8" type="primary">rlmL</name>
    <name evidence="8" type="ORF">ERCILAFE3058_377</name>
</gene>
<evidence type="ECO:0000313" key="9">
    <source>
        <dbReference type="Proteomes" id="UP000294418"/>
    </source>
</evidence>
<dbReference type="FunFam" id="3.40.50.150:FF:000039">
    <property type="entry name" value="Ribosomal RNA large subunit methyltransferase K/L"/>
    <property type="match status" value="1"/>
</dbReference>
<proteinExistence type="predicted"/>
<dbReference type="PANTHER" id="PTHR43042:SF3">
    <property type="entry name" value="RIBOSOMAL RNA LARGE SUBUNIT METHYLTRANSFERASE YWBD-RELATED"/>
    <property type="match status" value="1"/>
</dbReference>
<dbReference type="InterPro" id="IPR029063">
    <property type="entry name" value="SAM-dependent_MTases_sf"/>
</dbReference>
<dbReference type="EC" id="2.1.1.264" evidence="8"/>
<evidence type="ECO:0000259" key="7">
    <source>
        <dbReference type="Pfam" id="PF10672"/>
    </source>
</evidence>
<keyword evidence="5" id="KW-0949">S-adenosyl-L-methionine</keyword>
<evidence type="ECO:0000256" key="2">
    <source>
        <dbReference type="ARBA" id="ARBA00022552"/>
    </source>
</evidence>
<dbReference type="Proteomes" id="UP000294418">
    <property type="component" value="Chromosome"/>
</dbReference>
<dbReference type="GO" id="GO:0032259">
    <property type="term" value="P:methylation"/>
    <property type="evidence" value="ECO:0007669"/>
    <property type="project" value="UniProtKB-KW"/>
</dbReference>
<keyword evidence="1" id="KW-0963">Cytoplasm</keyword>
<protein>
    <submittedName>
        <fullName evidence="8">Ribosomal RNA large subunit methyltransferase K/L, partial</fullName>
        <ecNumber evidence="8">2.1.1.264</ecNumber>
    </submittedName>
</protein>
<dbReference type="CDD" id="cd02440">
    <property type="entry name" value="AdoMet_MTases"/>
    <property type="match status" value="1"/>
</dbReference>
<dbReference type="GO" id="GO:0008168">
    <property type="term" value="F:methyltransferase activity"/>
    <property type="evidence" value="ECO:0007669"/>
    <property type="project" value="UniProtKB-KW"/>
</dbReference>
<dbReference type="AlphaFoldDB" id="A0A451DCY4"/>
<keyword evidence="6" id="KW-0694">RNA-binding</keyword>
<keyword evidence="2" id="KW-0698">rRNA processing</keyword>
<organism evidence="8 9">
    <name type="scientific">Candidatus Erwinia haradaeae</name>
    <dbReference type="NCBI Taxonomy" id="1922217"/>
    <lineage>
        <taxon>Bacteria</taxon>
        <taxon>Pseudomonadati</taxon>
        <taxon>Pseudomonadota</taxon>
        <taxon>Gammaproteobacteria</taxon>
        <taxon>Enterobacterales</taxon>
        <taxon>Erwiniaceae</taxon>
        <taxon>Erwinia</taxon>
    </lineage>
</organism>
<keyword evidence="3 8" id="KW-0489">Methyltransferase</keyword>
<dbReference type="InterPro" id="IPR019614">
    <property type="entry name" value="SAM-dep_methyl-trfase"/>
</dbReference>
<dbReference type="Pfam" id="PF10672">
    <property type="entry name" value="Methyltrans_SAM"/>
    <property type="match status" value="1"/>
</dbReference>
<evidence type="ECO:0000313" key="8">
    <source>
        <dbReference type="EMBL" id="VFP84291.1"/>
    </source>
</evidence>
<dbReference type="EMBL" id="LR217720">
    <property type="protein sequence ID" value="VFP84291.1"/>
    <property type="molecule type" value="Genomic_DNA"/>
</dbReference>
<dbReference type="GO" id="GO:0006364">
    <property type="term" value="P:rRNA processing"/>
    <property type="evidence" value="ECO:0007669"/>
    <property type="project" value="UniProtKB-KW"/>
</dbReference>